<accession>A0A918TZX5</accession>
<evidence type="ECO:0000313" key="2">
    <source>
        <dbReference type="Proteomes" id="UP000646244"/>
    </source>
</evidence>
<dbReference type="AlphaFoldDB" id="A0A918TZX5"/>
<gene>
    <name evidence="1" type="ORF">GCM10010507_59440</name>
</gene>
<organism evidence="1 2">
    <name type="scientific">Streptomyces cinnamoneus</name>
    <name type="common">Streptoverticillium cinnamoneum</name>
    <dbReference type="NCBI Taxonomy" id="53446"/>
    <lineage>
        <taxon>Bacteria</taxon>
        <taxon>Bacillati</taxon>
        <taxon>Actinomycetota</taxon>
        <taxon>Actinomycetes</taxon>
        <taxon>Kitasatosporales</taxon>
        <taxon>Streptomycetaceae</taxon>
        <taxon>Streptomyces</taxon>
        <taxon>Streptomyces cinnamoneus group</taxon>
    </lineage>
</organism>
<dbReference type="EMBL" id="BMVB01000036">
    <property type="protein sequence ID" value="GHC72408.1"/>
    <property type="molecule type" value="Genomic_DNA"/>
</dbReference>
<reference evidence="1" key="1">
    <citation type="journal article" date="2014" name="Int. J. Syst. Evol. Microbiol.">
        <title>Complete genome sequence of Corynebacterium casei LMG S-19264T (=DSM 44701T), isolated from a smear-ripened cheese.</title>
        <authorList>
            <consortium name="US DOE Joint Genome Institute (JGI-PGF)"/>
            <person name="Walter F."/>
            <person name="Albersmeier A."/>
            <person name="Kalinowski J."/>
            <person name="Ruckert C."/>
        </authorList>
    </citation>
    <scope>NUCLEOTIDE SEQUENCE</scope>
    <source>
        <strain evidence="1">JCM 4633</strain>
    </source>
</reference>
<evidence type="ECO:0000313" key="1">
    <source>
        <dbReference type="EMBL" id="GHC72408.1"/>
    </source>
</evidence>
<dbReference type="Proteomes" id="UP000646244">
    <property type="component" value="Unassembled WGS sequence"/>
</dbReference>
<sequence>MAIYAEADKLHEGARSVRYGCGDGDGRRLGEIALDKATERVTLVSGPDTILAHAVAPKIAVTWLQRGYGTRPAVGAGREEQLQPV</sequence>
<dbReference type="RefSeq" id="WP_190113044.1">
    <property type="nucleotide sequence ID" value="NZ_BMVB01000036.1"/>
</dbReference>
<name>A0A918TZX5_STRCJ</name>
<proteinExistence type="predicted"/>
<reference evidence="1" key="2">
    <citation type="submission" date="2020-09" db="EMBL/GenBank/DDBJ databases">
        <authorList>
            <person name="Sun Q."/>
            <person name="Ohkuma M."/>
        </authorList>
    </citation>
    <scope>NUCLEOTIDE SEQUENCE</scope>
    <source>
        <strain evidence="1">JCM 4633</strain>
    </source>
</reference>
<comment type="caution">
    <text evidence="1">The sequence shown here is derived from an EMBL/GenBank/DDBJ whole genome shotgun (WGS) entry which is preliminary data.</text>
</comment>
<protein>
    <submittedName>
        <fullName evidence="1">Uncharacterized protein</fullName>
    </submittedName>
</protein>